<evidence type="ECO:0000256" key="1">
    <source>
        <dbReference type="SAM" id="Phobius"/>
    </source>
</evidence>
<keyword evidence="1" id="KW-1133">Transmembrane helix</keyword>
<reference evidence="3" key="1">
    <citation type="submission" date="2017-04" db="EMBL/GenBank/DDBJ databases">
        <authorList>
            <person name="Bumgarner R.E."/>
            <person name="Fredricks D.N."/>
            <person name="Srinivasan S."/>
        </authorList>
    </citation>
    <scope>NUCLEOTIDE SEQUENCE [LARGE SCALE GENOMIC DNA]</scope>
    <source>
        <strain evidence="3">KA00405</strain>
    </source>
</reference>
<evidence type="ECO:0000313" key="3">
    <source>
        <dbReference type="Proteomes" id="UP000236394"/>
    </source>
</evidence>
<dbReference type="EMBL" id="NBZD01000005">
    <property type="protein sequence ID" value="PNH17879.1"/>
    <property type="molecule type" value="Genomic_DNA"/>
</dbReference>
<dbReference type="Proteomes" id="UP000236394">
    <property type="component" value="Unassembled WGS sequence"/>
</dbReference>
<sequence length="95" mass="10807">MKDLFKCNICLDKQENTFKCIALLTLQLIYVIIEIIILLMKVEKFMTKYEEPVIFDGAVIEIYACKGNTCNGKTHAICLEDEKENSKGEVSIKVA</sequence>
<keyword evidence="1" id="KW-0472">Membrane</keyword>
<proteinExistence type="predicted"/>
<protein>
    <submittedName>
        <fullName evidence="2">Uncharacterized protein</fullName>
    </submittedName>
</protein>
<organism evidence="2 3">
    <name type="scientific">Mageeibacillus indolicus</name>
    <dbReference type="NCBI Taxonomy" id="884684"/>
    <lineage>
        <taxon>Bacteria</taxon>
        <taxon>Bacillati</taxon>
        <taxon>Bacillota</taxon>
        <taxon>Clostridia</taxon>
        <taxon>Eubacteriales</taxon>
        <taxon>Oscillospiraceae</taxon>
        <taxon>Mageeibacillus</taxon>
    </lineage>
</organism>
<name>A0A2J8AZE3_9FIRM</name>
<keyword evidence="1" id="KW-0812">Transmembrane</keyword>
<dbReference type="AlphaFoldDB" id="A0A2J8AZE3"/>
<evidence type="ECO:0000313" key="2">
    <source>
        <dbReference type="EMBL" id="PNH17879.1"/>
    </source>
</evidence>
<gene>
    <name evidence="2" type="ORF">B7R76_07510</name>
</gene>
<feature type="transmembrane region" description="Helical" evidence="1">
    <location>
        <begin position="21"/>
        <end position="40"/>
    </location>
</feature>
<accession>A0A2J8AZE3</accession>
<comment type="caution">
    <text evidence="2">The sequence shown here is derived from an EMBL/GenBank/DDBJ whole genome shotgun (WGS) entry which is preliminary data.</text>
</comment>